<accession>A0A0R3LYZ1</accession>
<proteinExistence type="predicted"/>
<dbReference type="InterPro" id="IPR018076">
    <property type="entry name" value="T2SS_GspF_dom"/>
</dbReference>
<evidence type="ECO:0000256" key="7">
    <source>
        <dbReference type="SAM" id="Phobius"/>
    </source>
</evidence>
<dbReference type="InterPro" id="IPR042094">
    <property type="entry name" value="T2SS_GspF_sf"/>
</dbReference>
<sequence length="325" mass="35377">MSMQILALAFLAATAIGGLAWVFIYPSLSGERKAESRRASIARTDAPARQAEKTQRSRREQVEGSLKELEARRKQDKSLPLSARLAQAGLGSWTPQKFWTMSAVSGAVGFVLAFVIGGHLLGAAVMAFATGLGLPRWALNYLKKRREKAFLKALPDAVDVIVRGIKAGLPLFESIKVVAADAPEPLKSEFSAIIETQTIGMPLGEACARLYERMPLPEANFFGIVVAIQQKSGGNLSEALGNLSKVLRDRKKMAEKIQAMSTEAKASAAIIGSLPPAVMLMVWISTPDYISLLWTHHIGQFMLVCCVAWMTIGVLVMKKMINFDF</sequence>
<keyword evidence="10" id="KW-1185">Reference proteome</keyword>
<feature type="region of interest" description="Disordered" evidence="6">
    <location>
        <begin position="36"/>
        <end position="74"/>
    </location>
</feature>
<dbReference type="PANTHER" id="PTHR35007:SF1">
    <property type="entry name" value="PILUS ASSEMBLY PROTEIN"/>
    <property type="match status" value="1"/>
</dbReference>
<organism evidence="9 10">
    <name type="scientific">Bradyrhizobium valentinum</name>
    <dbReference type="NCBI Taxonomy" id="1518501"/>
    <lineage>
        <taxon>Bacteria</taxon>
        <taxon>Pseudomonadati</taxon>
        <taxon>Pseudomonadota</taxon>
        <taxon>Alphaproteobacteria</taxon>
        <taxon>Hyphomicrobiales</taxon>
        <taxon>Nitrobacteraceae</taxon>
        <taxon>Bradyrhizobium</taxon>
    </lineage>
</organism>
<evidence type="ECO:0000256" key="6">
    <source>
        <dbReference type="SAM" id="MobiDB-lite"/>
    </source>
</evidence>
<dbReference type="PANTHER" id="PTHR35007">
    <property type="entry name" value="INTEGRAL MEMBRANE PROTEIN-RELATED"/>
    <property type="match status" value="1"/>
</dbReference>
<comment type="caution">
    <text evidence="9">The sequence shown here is derived from an EMBL/GenBank/DDBJ whole genome shotgun (WGS) entry which is preliminary data.</text>
</comment>
<feature type="compositionally biased region" description="Basic and acidic residues" evidence="6">
    <location>
        <begin position="50"/>
        <end position="74"/>
    </location>
</feature>
<reference evidence="9 10" key="1">
    <citation type="submission" date="2014-03" db="EMBL/GenBank/DDBJ databases">
        <title>Bradyrhizobium valentinum sp. nov., isolated from effective nodules of Lupinus mariae-josephae, a lupine endemic of basic-lime soils in Eastern Spain.</title>
        <authorList>
            <person name="Duran D."/>
            <person name="Rey L."/>
            <person name="Navarro A."/>
            <person name="Busquets A."/>
            <person name="Imperial J."/>
            <person name="Ruiz-Argueso T."/>
        </authorList>
    </citation>
    <scope>NUCLEOTIDE SEQUENCE [LARGE SCALE GENOMIC DNA]</scope>
    <source>
        <strain evidence="9 10">LmjM3</strain>
    </source>
</reference>
<name>A0A0R3LYZ1_9BRAD</name>
<evidence type="ECO:0000259" key="8">
    <source>
        <dbReference type="Pfam" id="PF00482"/>
    </source>
</evidence>
<keyword evidence="4 7" id="KW-1133">Transmembrane helix</keyword>
<keyword evidence="2" id="KW-1003">Cell membrane</keyword>
<dbReference type="STRING" id="1518501.CQ10_07715"/>
<feature type="domain" description="Type II secretion system protein GspF" evidence="8">
    <location>
        <begin position="159"/>
        <end position="282"/>
    </location>
</feature>
<dbReference type="GO" id="GO:0005886">
    <property type="term" value="C:plasma membrane"/>
    <property type="evidence" value="ECO:0007669"/>
    <property type="project" value="UniProtKB-SubCell"/>
</dbReference>
<feature type="transmembrane region" description="Helical" evidence="7">
    <location>
        <begin position="107"/>
        <end position="134"/>
    </location>
</feature>
<dbReference type="Gene3D" id="1.20.81.30">
    <property type="entry name" value="Type II secretion system (T2SS), domain F"/>
    <property type="match status" value="1"/>
</dbReference>
<evidence type="ECO:0000256" key="2">
    <source>
        <dbReference type="ARBA" id="ARBA00022475"/>
    </source>
</evidence>
<protein>
    <submittedName>
        <fullName evidence="9">Pilus assembly protein</fullName>
    </submittedName>
</protein>
<dbReference type="Proteomes" id="UP000051913">
    <property type="component" value="Unassembled WGS sequence"/>
</dbReference>
<dbReference type="Pfam" id="PF00482">
    <property type="entry name" value="T2SSF"/>
    <property type="match status" value="1"/>
</dbReference>
<evidence type="ECO:0000256" key="3">
    <source>
        <dbReference type="ARBA" id="ARBA00022692"/>
    </source>
</evidence>
<feature type="transmembrane region" description="Helical" evidence="7">
    <location>
        <begin position="266"/>
        <end position="286"/>
    </location>
</feature>
<evidence type="ECO:0000313" key="9">
    <source>
        <dbReference type="EMBL" id="KRR13220.1"/>
    </source>
</evidence>
<evidence type="ECO:0000256" key="1">
    <source>
        <dbReference type="ARBA" id="ARBA00004651"/>
    </source>
</evidence>
<dbReference type="EMBL" id="LLXX01000021">
    <property type="protein sequence ID" value="KRR13220.1"/>
    <property type="molecule type" value="Genomic_DNA"/>
</dbReference>
<evidence type="ECO:0000256" key="5">
    <source>
        <dbReference type="ARBA" id="ARBA00023136"/>
    </source>
</evidence>
<dbReference type="OrthoDB" id="9803381at2"/>
<dbReference type="RefSeq" id="WP_057848651.1">
    <property type="nucleotide sequence ID" value="NZ_LLXX01000021.1"/>
</dbReference>
<gene>
    <name evidence="9" type="ORF">CP49_15825</name>
</gene>
<evidence type="ECO:0000256" key="4">
    <source>
        <dbReference type="ARBA" id="ARBA00022989"/>
    </source>
</evidence>
<keyword evidence="5 7" id="KW-0472">Membrane</keyword>
<evidence type="ECO:0000313" key="10">
    <source>
        <dbReference type="Proteomes" id="UP000051913"/>
    </source>
</evidence>
<feature type="transmembrane region" description="Helical" evidence="7">
    <location>
        <begin position="298"/>
        <end position="317"/>
    </location>
</feature>
<keyword evidence="3 7" id="KW-0812">Transmembrane</keyword>
<comment type="subcellular location">
    <subcellularLocation>
        <location evidence="1">Cell membrane</location>
        <topology evidence="1">Multi-pass membrane protein</topology>
    </subcellularLocation>
</comment>
<dbReference type="AlphaFoldDB" id="A0A0R3LYZ1"/>